<evidence type="ECO:0000313" key="2">
    <source>
        <dbReference type="Proteomes" id="UP001206925"/>
    </source>
</evidence>
<evidence type="ECO:0000313" key="1">
    <source>
        <dbReference type="EMBL" id="KAI7739523.1"/>
    </source>
</evidence>
<organism evidence="1 2">
    <name type="scientific">Ambrosia artemisiifolia</name>
    <name type="common">Common ragweed</name>
    <dbReference type="NCBI Taxonomy" id="4212"/>
    <lineage>
        <taxon>Eukaryota</taxon>
        <taxon>Viridiplantae</taxon>
        <taxon>Streptophyta</taxon>
        <taxon>Embryophyta</taxon>
        <taxon>Tracheophyta</taxon>
        <taxon>Spermatophyta</taxon>
        <taxon>Magnoliopsida</taxon>
        <taxon>eudicotyledons</taxon>
        <taxon>Gunneridae</taxon>
        <taxon>Pentapetalae</taxon>
        <taxon>asterids</taxon>
        <taxon>campanulids</taxon>
        <taxon>Asterales</taxon>
        <taxon>Asteraceae</taxon>
        <taxon>Asteroideae</taxon>
        <taxon>Heliantheae alliance</taxon>
        <taxon>Heliantheae</taxon>
        <taxon>Ambrosia</taxon>
    </lineage>
</organism>
<proteinExistence type="predicted"/>
<protein>
    <submittedName>
        <fullName evidence="1">Uncharacterized protein</fullName>
    </submittedName>
</protein>
<sequence length="67" mass="8119">MPNTISTANTSTYLRLHRRFEYGPMMRCPDLEILEEARYKIDQTHFVFNVMTDVYDDVIWETSIWTR</sequence>
<gene>
    <name evidence="1" type="ORF">M8C21_026743</name>
</gene>
<dbReference type="Proteomes" id="UP001206925">
    <property type="component" value="Unassembled WGS sequence"/>
</dbReference>
<keyword evidence="2" id="KW-1185">Reference proteome</keyword>
<accession>A0AAD5CDL2</accession>
<dbReference type="EMBL" id="JAMZMK010008612">
    <property type="protein sequence ID" value="KAI7739523.1"/>
    <property type="molecule type" value="Genomic_DNA"/>
</dbReference>
<comment type="caution">
    <text evidence="1">The sequence shown here is derived from an EMBL/GenBank/DDBJ whole genome shotgun (WGS) entry which is preliminary data.</text>
</comment>
<reference evidence="1" key="1">
    <citation type="submission" date="2022-06" db="EMBL/GenBank/DDBJ databases">
        <title>Uncovering the hologenomic basis of an extraordinary plant invasion.</title>
        <authorList>
            <person name="Bieker V.C."/>
            <person name="Martin M.D."/>
            <person name="Gilbert T."/>
            <person name="Hodgins K."/>
            <person name="Battlay P."/>
            <person name="Petersen B."/>
            <person name="Wilson J."/>
        </authorList>
    </citation>
    <scope>NUCLEOTIDE SEQUENCE</scope>
    <source>
        <strain evidence="1">AA19_3_7</strain>
        <tissue evidence="1">Leaf</tissue>
    </source>
</reference>
<name>A0AAD5CDL2_AMBAR</name>
<dbReference type="AlphaFoldDB" id="A0AAD5CDL2"/>